<evidence type="ECO:0000313" key="7">
    <source>
        <dbReference type="EMBL" id="KAL0439267.1"/>
    </source>
</evidence>
<evidence type="ECO:0000256" key="3">
    <source>
        <dbReference type="ARBA" id="ARBA00023163"/>
    </source>
</evidence>
<sequence length="449" mass="48826">MGSEENEERVFQQRGGSSILNCPSSGMGTHSTSDKVSGMAICSQSMFRSPNGLDPYGSNWDPIVSLSGNLGNSAMVAQNHEFANSHCSVVLENQTTGISSHLVHFPSDSGLVNLVPKIPSFGSGSLSEMVSSFGQIAESGSHSNFALKNGVGLRRASTNMADSQDKFQNSEDRTLGPLPCGKRKRKEPIEASAQNAEEEQQKDPSEDTSEFPKEDDEKKQKSEQNIALNSRSRLAVKQAKDNSNGAELSKDNYIHVRAKRGQATNSHSLAERVRRERISERMRLLQELVPGCNKITGKAMMLDEIINYVQSLQQQVEFLSMKLATVNPELNVDIDRILSKDILQLRGSNATGLGIAPGLSLSHSLPAYPQGTFNGAPGPTPPFHPLPQHLWNNELQGILQMGFDPDPSISSLGPKWPLENGAIESVHGKPEATALLTKRSNICQKKMTV</sequence>
<evidence type="ECO:0000256" key="5">
    <source>
        <dbReference type="SAM" id="MobiDB-lite"/>
    </source>
</evidence>
<dbReference type="CDD" id="cd18919">
    <property type="entry name" value="bHLH_AtBPE_like"/>
    <property type="match status" value="1"/>
</dbReference>
<feature type="region of interest" description="Disordered" evidence="5">
    <location>
        <begin position="162"/>
        <end position="253"/>
    </location>
</feature>
<evidence type="ECO:0000256" key="2">
    <source>
        <dbReference type="ARBA" id="ARBA00023015"/>
    </source>
</evidence>
<dbReference type="PROSITE" id="PS50888">
    <property type="entry name" value="BHLH"/>
    <property type="match status" value="1"/>
</dbReference>
<dbReference type="InterPro" id="IPR036638">
    <property type="entry name" value="HLH_DNA-bd_sf"/>
</dbReference>
<dbReference type="GO" id="GO:0005634">
    <property type="term" value="C:nucleus"/>
    <property type="evidence" value="ECO:0007669"/>
    <property type="project" value="UniProtKB-SubCell"/>
</dbReference>
<dbReference type="SMART" id="SM00353">
    <property type="entry name" value="HLH"/>
    <property type="match status" value="1"/>
</dbReference>
<dbReference type="FunFam" id="4.10.280.10:FF:000002">
    <property type="entry name" value="Basic helix-loop-helix transcription factor"/>
    <property type="match status" value="1"/>
</dbReference>
<accession>A0AAW2WC90</accession>
<dbReference type="SUPFAM" id="SSF47459">
    <property type="entry name" value="HLH, helix-loop-helix DNA-binding domain"/>
    <property type="match status" value="1"/>
</dbReference>
<feature type="compositionally biased region" description="Basic and acidic residues" evidence="5">
    <location>
        <begin position="199"/>
        <end position="222"/>
    </location>
</feature>
<dbReference type="GO" id="GO:0046983">
    <property type="term" value="F:protein dimerization activity"/>
    <property type="evidence" value="ECO:0007669"/>
    <property type="project" value="InterPro"/>
</dbReference>
<feature type="region of interest" description="Disordered" evidence="5">
    <location>
        <begin position="1"/>
        <end position="35"/>
    </location>
</feature>
<reference evidence="7" key="1">
    <citation type="submission" date="2020-06" db="EMBL/GenBank/DDBJ databases">
        <authorList>
            <person name="Li T."/>
            <person name="Hu X."/>
            <person name="Zhang T."/>
            <person name="Song X."/>
            <person name="Zhang H."/>
            <person name="Dai N."/>
            <person name="Sheng W."/>
            <person name="Hou X."/>
            <person name="Wei L."/>
        </authorList>
    </citation>
    <scope>NUCLEOTIDE SEQUENCE</scope>
    <source>
        <strain evidence="7">KEN1</strain>
        <tissue evidence="7">Leaf</tissue>
    </source>
</reference>
<feature type="compositionally biased region" description="Basic and acidic residues" evidence="5">
    <location>
        <begin position="163"/>
        <end position="174"/>
    </location>
</feature>
<dbReference type="Gene3D" id="4.10.280.10">
    <property type="entry name" value="Helix-loop-helix DNA-binding domain"/>
    <property type="match status" value="1"/>
</dbReference>
<dbReference type="Pfam" id="PF00010">
    <property type="entry name" value="HLH"/>
    <property type="match status" value="1"/>
</dbReference>
<feature type="compositionally biased region" description="Polar residues" evidence="5">
    <location>
        <begin position="14"/>
        <end position="35"/>
    </location>
</feature>
<dbReference type="PANTHER" id="PTHR12565:SF312">
    <property type="entry name" value="TRANSCRIPTION FACTOR BHLH74"/>
    <property type="match status" value="1"/>
</dbReference>
<evidence type="ECO:0000256" key="4">
    <source>
        <dbReference type="ARBA" id="ARBA00023242"/>
    </source>
</evidence>
<keyword evidence="2" id="KW-0805">Transcription regulation</keyword>
<evidence type="ECO:0000259" key="6">
    <source>
        <dbReference type="PROSITE" id="PS50888"/>
    </source>
</evidence>
<proteinExistence type="predicted"/>
<feature type="domain" description="BHLH" evidence="6">
    <location>
        <begin position="262"/>
        <end position="312"/>
    </location>
</feature>
<organism evidence="7">
    <name type="scientific">Sesamum latifolium</name>
    <dbReference type="NCBI Taxonomy" id="2727402"/>
    <lineage>
        <taxon>Eukaryota</taxon>
        <taxon>Viridiplantae</taxon>
        <taxon>Streptophyta</taxon>
        <taxon>Embryophyta</taxon>
        <taxon>Tracheophyta</taxon>
        <taxon>Spermatophyta</taxon>
        <taxon>Magnoliopsida</taxon>
        <taxon>eudicotyledons</taxon>
        <taxon>Gunneridae</taxon>
        <taxon>Pentapetalae</taxon>
        <taxon>asterids</taxon>
        <taxon>lamiids</taxon>
        <taxon>Lamiales</taxon>
        <taxon>Pedaliaceae</taxon>
        <taxon>Sesamum</taxon>
    </lineage>
</organism>
<dbReference type="InterPro" id="IPR011598">
    <property type="entry name" value="bHLH_dom"/>
</dbReference>
<dbReference type="InterPro" id="IPR024097">
    <property type="entry name" value="bHLH_ZIP_TF"/>
</dbReference>
<keyword evidence="4" id="KW-0539">Nucleus</keyword>
<reference evidence="7" key="2">
    <citation type="journal article" date="2024" name="Plant">
        <title>Genomic evolution and insights into agronomic trait innovations of Sesamum species.</title>
        <authorList>
            <person name="Miao H."/>
            <person name="Wang L."/>
            <person name="Qu L."/>
            <person name="Liu H."/>
            <person name="Sun Y."/>
            <person name="Le M."/>
            <person name="Wang Q."/>
            <person name="Wei S."/>
            <person name="Zheng Y."/>
            <person name="Lin W."/>
            <person name="Duan Y."/>
            <person name="Cao H."/>
            <person name="Xiong S."/>
            <person name="Wang X."/>
            <person name="Wei L."/>
            <person name="Li C."/>
            <person name="Ma Q."/>
            <person name="Ju M."/>
            <person name="Zhao R."/>
            <person name="Li G."/>
            <person name="Mu C."/>
            <person name="Tian Q."/>
            <person name="Mei H."/>
            <person name="Zhang T."/>
            <person name="Gao T."/>
            <person name="Zhang H."/>
        </authorList>
    </citation>
    <scope>NUCLEOTIDE SEQUENCE</scope>
    <source>
        <strain evidence="7">KEN1</strain>
    </source>
</reference>
<protein>
    <submittedName>
        <fullName evidence="7">Transcription factor</fullName>
    </submittedName>
</protein>
<keyword evidence="3" id="KW-0804">Transcription</keyword>
<name>A0AAW2WC90_9LAMI</name>
<dbReference type="GO" id="GO:0003700">
    <property type="term" value="F:DNA-binding transcription factor activity"/>
    <property type="evidence" value="ECO:0007669"/>
    <property type="project" value="TreeGrafter"/>
</dbReference>
<dbReference type="EMBL" id="JACGWN010000008">
    <property type="protein sequence ID" value="KAL0439267.1"/>
    <property type="molecule type" value="Genomic_DNA"/>
</dbReference>
<comment type="subcellular location">
    <subcellularLocation>
        <location evidence="1">Nucleus</location>
    </subcellularLocation>
</comment>
<evidence type="ECO:0000256" key="1">
    <source>
        <dbReference type="ARBA" id="ARBA00004123"/>
    </source>
</evidence>
<gene>
    <name evidence="7" type="ORF">Slati_2409700</name>
</gene>
<comment type="caution">
    <text evidence="7">The sequence shown here is derived from an EMBL/GenBank/DDBJ whole genome shotgun (WGS) entry which is preliminary data.</text>
</comment>
<dbReference type="AlphaFoldDB" id="A0AAW2WC90"/>
<dbReference type="PANTHER" id="PTHR12565">
    <property type="entry name" value="STEROL REGULATORY ELEMENT-BINDING PROTEIN"/>
    <property type="match status" value="1"/>
</dbReference>